<keyword evidence="2" id="KW-0812">Transmembrane</keyword>
<reference evidence="4" key="1">
    <citation type="submission" date="2020-04" db="EMBL/GenBank/DDBJ databases">
        <authorList>
            <person name="Zhang T."/>
        </authorList>
    </citation>
    <scope>NUCLEOTIDE SEQUENCE</scope>
    <source>
        <strain evidence="4">HKST-UBA14</strain>
    </source>
</reference>
<dbReference type="SUPFAM" id="SSF49503">
    <property type="entry name" value="Cupredoxins"/>
    <property type="match status" value="1"/>
</dbReference>
<dbReference type="InterPro" id="IPR003961">
    <property type="entry name" value="FN3_dom"/>
</dbReference>
<dbReference type="AlphaFoldDB" id="A0A955L5L3"/>
<keyword evidence="3" id="KW-0732">Signal</keyword>
<protein>
    <recommendedName>
        <fullName evidence="6">Fibronectin type-III domain-containing protein</fullName>
    </recommendedName>
</protein>
<reference evidence="4" key="2">
    <citation type="journal article" date="2021" name="Microbiome">
        <title>Successional dynamics and alternative stable states in a saline activated sludge microbial community over 9 years.</title>
        <authorList>
            <person name="Wang Y."/>
            <person name="Ye J."/>
            <person name="Ju F."/>
            <person name="Liu L."/>
            <person name="Boyd J.A."/>
            <person name="Deng Y."/>
            <person name="Parks D.H."/>
            <person name="Jiang X."/>
            <person name="Yin X."/>
            <person name="Woodcroft B.J."/>
            <person name="Tyson G.W."/>
            <person name="Hugenholtz P."/>
            <person name="Polz M.F."/>
            <person name="Zhang T."/>
        </authorList>
    </citation>
    <scope>NUCLEOTIDE SEQUENCE</scope>
    <source>
        <strain evidence="4">HKST-UBA14</strain>
    </source>
</reference>
<evidence type="ECO:0000313" key="5">
    <source>
        <dbReference type="Proteomes" id="UP000783287"/>
    </source>
</evidence>
<dbReference type="CDD" id="cd00063">
    <property type="entry name" value="FN3"/>
    <property type="match status" value="1"/>
</dbReference>
<feature type="chain" id="PRO_5037213588" description="Fibronectin type-III domain-containing protein" evidence="3">
    <location>
        <begin position="26"/>
        <end position="461"/>
    </location>
</feature>
<dbReference type="SUPFAM" id="SSF49265">
    <property type="entry name" value="Fibronectin type III"/>
    <property type="match status" value="1"/>
</dbReference>
<keyword evidence="2" id="KW-0472">Membrane</keyword>
<evidence type="ECO:0000256" key="3">
    <source>
        <dbReference type="SAM" id="SignalP"/>
    </source>
</evidence>
<dbReference type="InterPro" id="IPR036116">
    <property type="entry name" value="FN3_sf"/>
</dbReference>
<sequence length="461" mass="49349">MKRLFLVLTIILASFAALVPTTVSAETQNFEITANSGGTSTYQGNFQPASISVNEGDTVNITFTVPMDDPYCCGAQITGNGGEFDTGTIQPGESKQVSFTAVSSFGFTSYWPGTGAVKATGSVNVTPAAEPQAPGVPQSFIGNSISTTQIKLQWNSAQGATAYKVFRNGELVATVSTLFFDDNSLTPATSYAYKLQATDGNLDSGFTDEITVTTKTPVQQNQQNNQETNESTDQASDTDNVDEALPTPAPTGGVDVQLVADIYVDPTQRYVEINDIAWGYNEIPEIEKGDKFEVFGRTVANADVLLTVYPGEITYTAVSDADGFWYAEIETDLLQGGTNSLAIDISNIDMEGMSQEVISFQVLGDENVDGTPDSYPNGSNDVKDYLWIIFLILGGIFILVGIVLGIRFVLSPKKKSSLPVEKMKPVDPLSKPVSQLDSLLQNQTIDNEVASSNNSIDPSAP</sequence>
<name>A0A955L5L3_9BACT</name>
<dbReference type="EMBL" id="JAGQLK010000074">
    <property type="protein sequence ID" value="MCA9383464.1"/>
    <property type="molecule type" value="Genomic_DNA"/>
</dbReference>
<evidence type="ECO:0008006" key="6">
    <source>
        <dbReference type="Google" id="ProtNLM"/>
    </source>
</evidence>
<evidence type="ECO:0000256" key="2">
    <source>
        <dbReference type="SAM" id="Phobius"/>
    </source>
</evidence>
<comment type="caution">
    <text evidence="4">The sequence shown here is derived from an EMBL/GenBank/DDBJ whole genome shotgun (WGS) entry which is preliminary data.</text>
</comment>
<dbReference type="Proteomes" id="UP000783287">
    <property type="component" value="Unassembled WGS sequence"/>
</dbReference>
<dbReference type="InterPro" id="IPR008972">
    <property type="entry name" value="Cupredoxin"/>
</dbReference>
<dbReference type="Gene3D" id="2.60.40.420">
    <property type="entry name" value="Cupredoxins - blue copper proteins"/>
    <property type="match status" value="1"/>
</dbReference>
<feature type="region of interest" description="Disordered" evidence="1">
    <location>
        <begin position="215"/>
        <end position="250"/>
    </location>
</feature>
<evidence type="ECO:0000313" key="4">
    <source>
        <dbReference type="EMBL" id="MCA9383464.1"/>
    </source>
</evidence>
<feature type="transmembrane region" description="Helical" evidence="2">
    <location>
        <begin position="385"/>
        <end position="410"/>
    </location>
</feature>
<proteinExistence type="predicted"/>
<gene>
    <name evidence="4" type="ORF">KC909_03800</name>
</gene>
<dbReference type="Gene3D" id="2.60.40.10">
    <property type="entry name" value="Immunoglobulins"/>
    <property type="match status" value="1"/>
</dbReference>
<feature type="signal peptide" evidence="3">
    <location>
        <begin position="1"/>
        <end position="25"/>
    </location>
</feature>
<keyword evidence="2" id="KW-1133">Transmembrane helix</keyword>
<dbReference type="InterPro" id="IPR013783">
    <property type="entry name" value="Ig-like_fold"/>
</dbReference>
<evidence type="ECO:0000256" key="1">
    <source>
        <dbReference type="SAM" id="MobiDB-lite"/>
    </source>
</evidence>
<organism evidence="4 5">
    <name type="scientific">Candidatus Dojkabacteria bacterium</name>
    <dbReference type="NCBI Taxonomy" id="2099670"/>
    <lineage>
        <taxon>Bacteria</taxon>
        <taxon>Candidatus Dojkabacteria</taxon>
    </lineage>
</organism>
<accession>A0A955L5L3</accession>
<feature type="compositionally biased region" description="Low complexity" evidence="1">
    <location>
        <begin position="215"/>
        <end position="234"/>
    </location>
</feature>